<proteinExistence type="predicted"/>
<accession>A0ABS9MFT5</accession>
<dbReference type="EMBL" id="JAKNHQ010000002">
    <property type="protein sequence ID" value="MCG4609662.1"/>
    <property type="molecule type" value="Genomic_DNA"/>
</dbReference>
<reference evidence="2 3" key="1">
    <citation type="submission" date="2022-01" db="EMBL/GenBank/DDBJ databases">
        <title>Collection of gut derived symbiotic bacterial strains cultured from healthy donors.</title>
        <authorList>
            <person name="Lin H."/>
            <person name="Kohout C."/>
            <person name="Waligurski E."/>
            <person name="Pamer E.G."/>
        </authorList>
    </citation>
    <scope>NUCLEOTIDE SEQUENCE [LARGE SCALE GENOMIC DNA]</scope>
    <source>
        <strain evidence="2 3">DFI.7.58</strain>
    </source>
</reference>
<evidence type="ECO:0000313" key="2">
    <source>
        <dbReference type="EMBL" id="MCG4609662.1"/>
    </source>
</evidence>
<keyword evidence="3" id="KW-1185">Reference proteome</keyword>
<sequence length="138" mass="14814">MFKKFAAVFCAFCMIASVGTNAMAVAEVQPDEVSAIEIQPRYTYADYVDSWLDVSGGTAYVEAEAAGKSNVTSIRLTVTLQKKSGSSWSSVRSWTESDSSDFVSLSKELSVSSGTYRVRATAVFNGSETVTVYSNTAP</sequence>
<evidence type="ECO:0000256" key="1">
    <source>
        <dbReference type="SAM" id="SignalP"/>
    </source>
</evidence>
<gene>
    <name evidence="2" type="ORF">L0P57_01705</name>
</gene>
<dbReference type="RefSeq" id="WP_087228969.1">
    <property type="nucleotide sequence ID" value="NZ_JAKNHQ010000002.1"/>
</dbReference>
<keyword evidence="1" id="KW-0732">Signal</keyword>
<evidence type="ECO:0000313" key="3">
    <source>
        <dbReference type="Proteomes" id="UP001298681"/>
    </source>
</evidence>
<feature type="signal peptide" evidence="1">
    <location>
        <begin position="1"/>
        <end position="22"/>
    </location>
</feature>
<name>A0ABS9MFT5_9FIRM</name>
<comment type="caution">
    <text evidence="2">The sequence shown here is derived from an EMBL/GenBank/DDBJ whole genome shotgun (WGS) entry which is preliminary data.</text>
</comment>
<protein>
    <submittedName>
        <fullName evidence="2">Uncharacterized protein</fullName>
    </submittedName>
</protein>
<feature type="chain" id="PRO_5047017555" evidence="1">
    <location>
        <begin position="23"/>
        <end position="138"/>
    </location>
</feature>
<organism evidence="2 3">
    <name type="scientific">Anaeromassilibacillus senegalensis</name>
    <dbReference type="NCBI Taxonomy" id="1673717"/>
    <lineage>
        <taxon>Bacteria</taxon>
        <taxon>Bacillati</taxon>
        <taxon>Bacillota</taxon>
        <taxon>Clostridia</taxon>
        <taxon>Eubacteriales</taxon>
        <taxon>Acutalibacteraceae</taxon>
        <taxon>Anaeromassilibacillus</taxon>
    </lineage>
</organism>
<dbReference type="Proteomes" id="UP001298681">
    <property type="component" value="Unassembled WGS sequence"/>
</dbReference>